<dbReference type="RefSeq" id="WP_133956274.1">
    <property type="nucleotide sequence ID" value="NZ_SORI01000002.1"/>
</dbReference>
<keyword evidence="2" id="KW-1185">Reference proteome</keyword>
<evidence type="ECO:0000313" key="1">
    <source>
        <dbReference type="EMBL" id="TDY63273.1"/>
    </source>
</evidence>
<sequence>MGTVLRRIFEGPSARRTCRFLGPAGLLVCLLAVKPGGAEPSGPPSNEWIHNRIAVLEQALFLRNEGLRMEEEGNVPGAMEAYWKSFVLYPDSRLEGKALSFRPDLQPLKDRIAYLESLLAAKKTGAETAASAPAPGEAAGGDNADWRTYPDLAAEKKAIEETFGRFRNALKEGNAEGAAGCVDESRREVYAALFGQKPEAMPSFAELLDGAEMSFLSSPENADPGTTSTQRTSEYAVDVGGFTFYVRWIKVDGQWVLFDF</sequence>
<dbReference type="OrthoDB" id="5470249at2"/>
<dbReference type="EMBL" id="SORI01000002">
    <property type="protein sequence ID" value="TDY63273.1"/>
    <property type="molecule type" value="Genomic_DNA"/>
</dbReference>
<comment type="caution">
    <text evidence="1">The sequence shown here is derived from an EMBL/GenBank/DDBJ whole genome shotgun (WGS) entry which is preliminary data.</text>
</comment>
<organism evidence="1 2">
    <name type="scientific">Aminivibrio pyruvatiphilus</name>
    <dbReference type="NCBI Taxonomy" id="1005740"/>
    <lineage>
        <taxon>Bacteria</taxon>
        <taxon>Thermotogati</taxon>
        <taxon>Synergistota</taxon>
        <taxon>Synergistia</taxon>
        <taxon>Synergistales</taxon>
        <taxon>Aminobacteriaceae</taxon>
        <taxon>Aminivibrio</taxon>
    </lineage>
</organism>
<gene>
    <name evidence="1" type="ORF">C8D99_102254</name>
</gene>
<dbReference type="AlphaFoldDB" id="A0A4R8MC07"/>
<proteinExistence type="predicted"/>
<name>A0A4R8MC07_9BACT</name>
<protein>
    <submittedName>
        <fullName evidence="1">Uncharacterized protein</fullName>
    </submittedName>
</protein>
<reference evidence="1 2" key="1">
    <citation type="submission" date="2019-03" db="EMBL/GenBank/DDBJ databases">
        <title>Genomic Encyclopedia of Type Strains, Phase IV (KMG-IV): sequencing the most valuable type-strain genomes for metagenomic binning, comparative biology and taxonomic classification.</title>
        <authorList>
            <person name="Goeker M."/>
        </authorList>
    </citation>
    <scope>NUCLEOTIDE SEQUENCE [LARGE SCALE GENOMIC DNA]</scope>
    <source>
        <strain evidence="1 2">DSM 25964</strain>
    </source>
</reference>
<accession>A0A4R8MC07</accession>
<dbReference type="Proteomes" id="UP000295066">
    <property type="component" value="Unassembled WGS sequence"/>
</dbReference>
<evidence type="ECO:0000313" key="2">
    <source>
        <dbReference type="Proteomes" id="UP000295066"/>
    </source>
</evidence>